<dbReference type="GO" id="GO:0046872">
    <property type="term" value="F:metal ion binding"/>
    <property type="evidence" value="ECO:0007669"/>
    <property type="project" value="UniProtKB-KW"/>
</dbReference>
<sequence length="461" mass="51530">MCLLKLPLCIKAYRGVILLCSIKLENIKCESSSLMVQHYTTAPRMFLLHIWFWTIIVAVSDEAQSNGDSATVYPVVYEDREDKQRKVVVFDNEDSLELEKASVLAPKVLLRDYNEDSVKDRYVNGAHYERHLYGNAEHKASLVLKPQGRGRYLIAGLLNSTHQIEPMRNEMYASRRIPHVISRIPNMKGEVLHKMIKAEIHKNAKVTHPDERAQSGPLVVEVYLISDYTHTRRLRKQSLNALEYMETYMYKVSMILQQLNPAVRIALVGYQSTLKRRADYIKFTSAGDLDADGTVTSLRKYAGKTSEVQHSDLVMLFTASRMVDVKAHVGSPEVLGLAPLEGICSEYSVAVIKDLAGRYTGVHSTAHEMGHSFGSYHDGDGTSIDCPAADGYLMSPASNGKHSEEFSACSRRVISKYIRSQNAACLLYAASTTVIGVFPRPLQPSPRGNPPGHKVEKASRN</sequence>
<evidence type="ECO:0000313" key="8">
    <source>
        <dbReference type="EMBL" id="JAP79371.1"/>
    </source>
</evidence>
<keyword evidence="4" id="KW-0482">Metalloprotease</keyword>
<feature type="domain" description="Peptidase M12B" evidence="7">
    <location>
        <begin position="218"/>
        <end position="430"/>
    </location>
</feature>
<feature type="active site" evidence="5">
    <location>
        <position position="368"/>
    </location>
</feature>
<evidence type="ECO:0000256" key="6">
    <source>
        <dbReference type="SAM" id="MobiDB-lite"/>
    </source>
</evidence>
<accession>A0A131YNB2</accession>
<evidence type="ECO:0000256" key="2">
    <source>
        <dbReference type="ARBA" id="ARBA00022801"/>
    </source>
</evidence>
<feature type="region of interest" description="Disordered" evidence="6">
    <location>
        <begin position="439"/>
        <end position="461"/>
    </location>
</feature>
<evidence type="ECO:0000256" key="1">
    <source>
        <dbReference type="ARBA" id="ARBA00022670"/>
    </source>
</evidence>
<keyword evidence="3 5" id="KW-0862">Zinc</keyword>
<keyword evidence="1" id="KW-0645">Protease</keyword>
<dbReference type="PROSITE" id="PS50215">
    <property type="entry name" value="ADAM_MEPRO"/>
    <property type="match status" value="1"/>
</dbReference>
<organism evidence="8">
    <name type="scientific">Rhipicephalus appendiculatus</name>
    <name type="common">Brown ear tick</name>
    <dbReference type="NCBI Taxonomy" id="34631"/>
    <lineage>
        <taxon>Eukaryota</taxon>
        <taxon>Metazoa</taxon>
        <taxon>Ecdysozoa</taxon>
        <taxon>Arthropoda</taxon>
        <taxon>Chelicerata</taxon>
        <taxon>Arachnida</taxon>
        <taxon>Acari</taxon>
        <taxon>Parasitiformes</taxon>
        <taxon>Ixodida</taxon>
        <taxon>Ixodoidea</taxon>
        <taxon>Ixodidae</taxon>
        <taxon>Rhipicephalinae</taxon>
        <taxon>Rhipicephalus</taxon>
        <taxon>Rhipicephalus</taxon>
    </lineage>
</organism>
<dbReference type="Gene3D" id="3.40.390.10">
    <property type="entry name" value="Collagenase (Catalytic Domain)"/>
    <property type="match status" value="1"/>
</dbReference>
<dbReference type="Pfam" id="PF01421">
    <property type="entry name" value="Reprolysin"/>
    <property type="match status" value="1"/>
</dbReference>
<comment type="caution">
    <text evidence="5">Lacks conserved residue(s) required for the propagation of feature annotation.</text>
</comment>
<feature type="binding site" evidence="5">
    <location>
        <position position="367"/>
    </location>
    <ligand>
        <name>Zn(2+)</name>
        <dbReference type="ChEBI" id="CHEBI:29105"/>
        <note>catalytic</note>
    </ligand>
</feature>
<dbReference type="PANTHER" id="PTHR11905">
    <property type="entry name" value="ADAM A DISINTEGRIN AND METALLOPROTEASE DOMAIN"/>
    <property type="match status" value="1"/>
</dbReference>
<evidence type="ECO:0000259" key="7">
    <source>
        <dbReference type="PROSITE" id="PS50215"/>
    </source>
</evidence>
<dbReference type="SUPFAM" id="SSF55486">
    <property type="entry name" value="Metalloproteases ('zincins'), catalytic domain"/>
    <property type="match status" value="1"/>
</dbReference>
<evidence type="ECO:0000256" key="5">
    <source>
        <dbReference type="PROSITE-ProRule" id="PRU00276"/>
    </source>
</evidence>
<keyword evidence="2" id="KW-0378">Hydrolase</keyword>
<evidence type="ECO:0000256" key="3">
    <source>
        <dbReference type="ARBA" id="ARBA00022833"/>
    </source>
</evidence>
<reference evidence="8" key="1">
    <citation type="journal article" date="2016" name="Ticks Tick Borne Dis.">
        <title>De novo assembly and annotation of the salivary gland transcriptome of Rhipicephalus appendiculatus male and female ticks during blood feeding.</title>
        <authorList>
            <person name="de Castro M.H."/>
            <person name="de Klerk D."/>
            <person name="Pienaar R."/>
            <person name="Latif A.A."/>
            <person name="Rees D.J."/>
            <person name="Mans B.J."/>
        </authorList>
    </citation>
    <scope>NUCLEOTIDE SEQUENCE</scope>
    <source>
        <tissue evidence="8">Salivary glands</tissue>
    </source>
</reference>
<protein>
    <submittedName>
        <fullName evidence="8">Reprolysin</fullName>
    </submittedName>
</protein>
<dbReference type="InterPro" id="IPR001590">
    <property type="entry name" value="Peptidase_M12B"/>
</dbReference>
<keyword evidence="5" id="KW-0479">Metal-binding</keyword>
<dbReference type="AlphaFoldDB" id="A0A131YNB2"/>
<dbReference type="InterPro" id="IPR024079">
    <property type="entry name" value="MetalloPept_cat_dom_sf"/>
</dbReference>
<dbReference type="GO" id="GO:0006509">
    <property type="term" value="P:membrane protein ectodomain proteolysis"/>
    <property type="evidence" value="ECO:0007669"/>
    <property type="project" value="TreeGrafter"/>
</dbReference>
<dbReference type="PANTHER" id="PTHR11905:SF159">
    <property type="entry name" value="ADAM METALLOPROTEASE"/>
    <property type="match status" value="1"/>
</dbReference>
<proteinExistence type="predicted"/>
<name>A0A131YNB2_RHIAP</name>
<feature type="binding site" evidence="5">
    <location>
        <position position="377"/>
    </location>
    <ligand>
        <name>Zn(2+)</name>
        <dbReference type="ChEBI" id="CHEBI:29105"/>
        <note>catalytic</note>
    </ligand>
</feature>
<evidence type="ECO:0000256" key="4">
    <source>
        <dbReference type="ARBA" id="ARBA00023049"/>
    </source>
</evidence>
<feature type="binding site" evidence="5">
    <location>
        <position position="371"/>
    </location>
    <ligand>
        <name>Zn(2+)</name>
        <dbReference type="ChEBI" id="CHEBI:29105"/>
        <note>catalytic</note>
    </ligand>
</feature>
<dbReference type="GO" id="GO:0004222">
    <property type="term" value="F:metalloendopeptidase activity"/>
    <property type="evidence" value="ECO:0007669"/>
    <property type="project" value="InterPro"/>
</dbReference>
<dbReference type="EMBL" id="GEDV01009186">
    <property type="protein sequence ID" value="JAP79371.1"/>
    <property type="molecule type" value="Transcribed_RNA"/>
</dbReference>